<dbReference type="Proteomes" id="UP001139103">
    <property type="component" value="Unassembled WGS sequence"/>
</dbReference>
<dbReference type="Gene3D" id="3.90.550.10">
    <property type="entry name" value="Spore Coat Polysaccharide Biosynthesis Protein SpsA, Chain A"/>
    <property type="match status" value="1"/>
</dbReference>
<evidence type="ECO:0000259" key="2">
    <source>
        <dbReference type="Pfam" id="PF00535"/>
    </source>
</evidence>
<evidence type="ECO:0000256" key="1">
    <source>
        <dbReference type="ARBA" id="ARBA00022679"/>
    </source>
</evidence>
<dbReference type="InterPro" id="IPR001173">
    <property type="entry name" value="Glyco_trans_2-like"/>
</dbReference>
<dbReference type="InterPro" id="IPR050834">
    <property type="entry name" value="Glycosyltransf_2"/>
</dbReference>
<protein>
    <submittedName>
        <fullName evidence="4">Glycosyltransferase</fullName>
        <ecNumber evidence="4">2.4.-.-</ecNumber>
    </submittedName>
</protein>
<keyword evidence="1 4" id="KW-0808">Transferase</keyword>
<evidence type="ECO:0000313" key="5">
    <source>
        <dbReference type="Proteomes" id="UP001139103"/>
    </source>
</evidence>
<dbReference type="GO" id="GO:0016757">
    <property type="term" value="F:glycosyltransferase activity"/>
    <property type="evidence" value="ECO:0007669"/>
    <property type="project" value="UniProtKB-KW"/>
</dbReference>
<keyword evidence="5" id="KW-1185">Reference proteome</keyword>
<dbReference type="Pfam" id="PF02709">
    <property type="entry name" value="Glyco_transf_7C"/>
    <property type="match status" value="1"/>
</dbReference>
<dbReference type="EC" id="2.4.-.-" evidence="4"/>
<dbReference type="InterPro" id="IPR029044">
    <property type="entry name" value="Nucleotide-diphossugar_trans"/>
</dbReference>
<sequence>MPSPEVTVIVSSYQRPWNLRRSLESLAMQRGVNGAFEVVVTDDGSQDETEEIVEQFAATVDFPLTLTSHPHDGFQVGKCRNEGITVSHAPYLIFLDGDLVASPNFVAQHLQHRQRGHAMVGDTFWLSQDVTETIRVEDIRNGNFRAWASELEERRMRWKALRAAVYCQLRLSDRPRIKGCHVALWRDDYEAINGYDQDFIGWGLEDSDLQRRLYLSGVRFASSMRWARTYHLWHPRDPSYVSKAKGTDNEKLMQANRPFRCVNGLGQRDAMTVRRFNVPQTARRAA</sequence>
<dbReference type="RefSeq" id="WP_230221461.1">
    <property type="nucleotide sequence ID" value="NZ_JAJKFT010000010.1"/>
</dbReference>
<evidence type="ECO:0000259" key="3">
    <source>
        <dbReference type="Pfam" id="PF02709"/>
    </source>
</evidence>
<dbReference type="SUPFAM" id="SSF53448">
    <property type="entry name" value="Nucleotide-diphospho-sugar transferases"/>
    <property type="match status" value="1"/>
</dbReference>
<proteinExistence type="predicted"/>
<dbReference type="PANTHER" id="PTHR43685">
    <property type="entry name" value="GLYCOSYLTRANSFERASE"/>
    <property type="match status" value="1"/>
</dbReference>
<accession>A0A9X1SL65</accession>
<dbReference type="EMBL" id="JAJKFT010000010">
    <property type="protein sequence ID" value="MCC9630374.1"/>
    <property type="molecule type" value="Genomic_DNA"/>
</dbReference>
<dbReference type="PANTHER" id="PTHR43685:SF3">
    <property type="entry name" value="SLR2126 PROTEIN"/>
    <property type="match status" value="1"/>
</dbReference>
<evidence type="ECO:0000313" key="4">
    <source>
        <dbReference type="EMBL" id="MCC9630374.1"/>
    </source>
</evidence>
<feature type="domain" description="Glycosyltransferase 2-like" evidence="2">
    <location>
        <begin position="7"/>
        <end position="149"/>
    </location>
</feature>
<reference evidence="4" key="1">
    <citation type="submission" date="2021-11" db="EMBL/GenBank/DDBJ databases">
        <title>Genome sequence.</title>
        <authorList>
            <person name="Sun Q."/>
        </authorList>
    </citation>
    <scope>NUCLEOTIDE SEQUENCE</scope>
    <source>
        <strain evidence="4">JC732</strain>
    </source>
</reference>
<feature type="domain" description="Galactosyltransferase C-terminal" evidence="3">
    <location>
        <begin position="175"/>
        <end position="234"/>
    </location>
</feature>
<dbReference type="InterPro" id="IPR027791">
    <property type="entry name" value="Galactosyl_T_C"/>
</dbReference>
<gene>
    <name evidence="4" type="ORF">LOC68_18425</name>
</gene>
<dbReference type="Pfam" id="PF00535">
    <property type="entry name" value="Glycos_transf_2"/>
    <property type="match status" value="1"/>
</dbReference>
<organism evidence="4 5">
    <name type="scientific">Blastopirellula sediminis</name>
    <dbReference type="NCBI Taxonomy" id="2894196"/>
    <lineage>
        <taxon>Bacteria</taxon>
        <taxon>Pseudomonadati</taxon>
        <taxon>Planctomycetota</taxon>
        <taxon>Planctomycetia</taxon>
        <taxon>Pirellulales</taxon>
        <taxon>Pirellulaceae</taxon>
        <taxon>Blastopirellula</taxon>
    </lineage>
</organism>
<keyword evidence="4" id="KW-0328">Glycosyltransferase</keyword>
<name>A0A9X1SL65_9BACT</name>
<dbReference type="AlphaFoldDB" id="A0A9X1SL65"/>
<comment type="caution">
    <text evidence="4">The sequence shown here is derived from an EMBL/GenBank/DDBJ whole genome shotgun (WGS) entry which is preliminary data.</text>
</comment>